<name>A0A1I7Z8C7_9BILA</name>
<keyword evidence="1" id="KW-1185">Reference proteome</keyword>
<proteinExistence type="predicted"/>
<dbReference type="WBParaSite" id="L893_g23836.t1">
    <property type="protein sequence ID" value="L893_g23836.t1"/>
    <property type="gene ID" value="L893_g23836"/>
</dbReference>
<accession>A0A1I7Z8C7</accession>
<evidence type="ECO:0000313" key="2">
    <source>
        <dbReference type="WBParaSite" id="L893_g23836.t1"/>
    </source>
</evidence>
<dbReference type="Proteomes" id="UP000095287">
    <property type="component" value="Unplaced"/>
</dbReference>
<sequence length="329" mass="32908">MVAPVKPLLPVISSCPLPFLINVPLPRSVVEDRALQAAGIALHAAGVEGAAAAVGVGTVQQQCAIAVFHQAAVAADHPVQGQVVAAAQGQLRGQADGVAQLQVKRAVQLRSATHRKRAAAQCSVVAQGQAAGIEARAALVGVGAGQGQVGRTVLHQAAAAADEVGEIKVIAARDGQRTAERHGVAQGHGLVGIQRGAVGSRQRTAAQGGVAAHHQRAAVELGAAGIAVVAVEHQGAAFELGQGAAAVDVHVQRGAHAVADTHVAGALGTVGEVQRVTAQHVAIVEELQAVDGLHTIDGHRAARALEHREGAVPGLVERSVGIGPVGAAD</sequence>
<organism evidence="1 2">
    <name type="scientific">Steinernema glaseri</name>
    <dbReference type="NCBI Taxonomy" id="37863"/>
    <lineage>
        <taxon>Eukaryota</taxon>
        <taxon>Metazoa</taxon>
        <taxon>Ecdysozoa</taxon>
        <taxon>Nematoda</taxon>
        <taxon>Chromadorea</taxon>
        <taxon>Rhabditida</taxon>
        <taxon>Tylenchina</taxon>
        <taxon>Panagrolaimomorpha</taxon>
        <taxon>Strongyloidoidea</taxon>
        <taxon>Steinernematidae</taxon>
        <taxon>Steinernema</taxon>
    </lineage>
</organism>
<dbReference type="AlphaFoldDB" id="A0A1I7Z8C7"/>
<reference evidence="2" key="1">
    <citation type="submission" date="2016-11" db="UniProtKB">
        <authorList>
            <consortium name="WormBaseParasite"/>
        </authorList>
    </citation>
    <scope>IDENTIFICATION</scope>
</reference>
<evidence type="ECO:0000313" key="1">
    <source>
        <dbReference type="Proteomes" id="UP000095287"/>
    </source>
</evidence>
<protein>
    <submittedName>
        <fullName evidence="2">PE-PGRS family protein</fullName>
    </submittedName>
</protein>